<dbReference type="AlphaFoldDB" id="A0A918YSI5"/>
<dbReference type="PANTHER" id="PTHR46796">
    <property type="entry name" value="HTH-TYPE TRANSCRIPTIONAL ACTIVATOR RHAS-RELATED"/>
    <property type="match status" value="1"/>
</dbReference>
<evidence type="ECO:0000256" key="2">
    <source>
        <dbReference type="ARBA" id="ARBA00023125"/>
    </source>
</evidence>
<comment type="caution">
    <text evidence="5">The sequence shown here is derived from an EMBL/GenBank/DDBJ whole genome shotgun (WGS) entry which is preliminary data.</text>
</comment>
<sequence length="286" mass="31120">MQPVRPGADSTAAWEIARPSRVSALPGVDMAGFRIGGSSPIELRTIPHPAVTVAIEFGDRPFNFHGAVGRTRAESLAVGLAFNPFQVRAEGVECVQIRLSPLVAHPVLGLPLAELCGGVIALDELWGRDAARLRERLHHARTWPERFALVDSELSARFPAGRTVDPEVSWAWRQIVASQGRTRVSDLAAGVGWSRQRTWSRFGSQIGLTPKRAAMLVRFDRAVHRLVRGHSPARVAADGGYADQSHLHHDVRAFTGETPATAANEPWLAADDRAWPAAGQLEQGNR</sequence>
<reference evidence="5" key="2">
    <citation type="submission" date="2020-09" db="EMBL/GenBank/DDBJ databases">
        <authorList>
            <person name="Sun Q."/>
            <person name="Ohkuma M."/>
        </authorList>
    </citation>
    <scope>NUCLEOTIDE SEQUENCE</scope>
    <source>
        <strain evidence="5">JCM 4714</strain>
    </source>
</reference>
<keyword evidence="1" id="KW-0805">Transcription regulation</keyword>
<dbReference type="Gene3D" id="1.10.10.60">
    <property type="entry name" value="Homeodomain-like"/>
    <property type="match status" value="1"/>
</dbReference>
<dbReference type="InterPro" id="IPR018060">
    <property type="entry name" value="HTH_AraC"/>
</dbReference>
<dbReference type="Pfam" id="PF12833">
    <property type="entry name" value="HTH_18"/>
    <property type="match status" value="1"/>
</dbReference>
<reference evidence="5" key="1">
    <citation type="journal article" date="2014" name="Int. J. Syst. Evol. Microbiol.">
        <title>Complete genome sequence of Corynebacterium casei LMG S-19264T (=DSM 44701T), isolated from a smear-ripened cheese.</title>
        <authorList>
            <consortium name="US DOE Joint Genome Institute (JGI-PGF)"/>
            <person name="Walter F."/>
            <person name="Albersmeier A."/>
            <person name="Kalinowski J."/>
            <person name="Ruckert C."/>
        </authorList>
    </citation>
    <scope>NUCLEOTIDE SEQUENCE</scope>
    <source>
        <strain evidence="5">JCM 4714</strain>
    </source>
</reference>
<dbReference type="PANTHER" id="PTHR46796:SF15">
    <property type="entry name" value="BLL1074 PROTEIN"/>
    <property type="match status" value="1"/>
</dbReference>
<dbReference type="GO" id="GO:0003700">
    <property type="term" value="F:DNA-binding transcription factor activity"/>
    <property type="evidence" value="ECO:0007669"/>
    <property type="project" value="InterPro"/>
</dbReference>
<evidence type="ECO:0000313" key="5">
    <source>
        <dbReference type="EMBL" id="GHE15115.1"/>
    </source>
</evidence>
<accession>A0A918YSI5</accession>
<gene>
    <name evidence="5" type="ORF">GCM10010339_88720</name>
</gene>
<evidence type="ECO:0000256" key="1">
    <source>
        <dbReference type="ARBA" id="ARBA00023015"/>
    </source>
</evidence>
<evidence type="ECO:0000259" key="4">
    <source>
        <dbReference type="PROSITE" id="PS01124"/>
    </source>
</evidence>
<keyword evidence="6" id="KW-1185">Reference proteome</keyword>
<proteinExistence type="predicted"/>
<dbReference type="EMBL" id="BMVG01000058">
    <property type="protein sequence ID" value="GHE15115.1"/>
    <property type="molecule type" value="Genomic_DNA"/>
</dbReference>
<protein>
    <submittedName>
        <fullName evidence="5">AraC family transcriptional regulator</fullName>
    </submittedName>
</protein>
<keyword evidence="3" id="KW-0804">Transcription</keyword>
<name>A0A918YSI5_9ACTN</name>
<feature type="domain" description="HTH araC/xylS-type" evidence="4">
    <location>
        <begin position="183"/>
        <end position="265"/>
    </location>
</feature>
<dbReference type="SMART" id="SM00342">
    <property type="entry name" value="HTH_ARAC"/>
    <property type="match status" value="1"/>
</dbReference>
<dbReference type="InterPro" id="IPR050204">
    <property type="entry name" value="AraC_XylS_family_regulators"/>
</dbReference>
<evidence type="ECO:0000313" key="6">
    <source>
        <dbReference type="Proteomes" id="UP000655443"/>
    </source>
</evidence>
<dbReference type="GO" id="GO:0043565">
    <property type="term" value="F:sequence-specific DNA binding"/>
    <property type="evidence" value="ECO:0007669"/>
    <property type="project" value="InterPro"/>
</dbReference>
<dbReference type="Proteomes" id="UP000655443">
    <property type="component" value="Unassembled WGS sequence"/>
</dbReference>
<dbReference type="RefSeq" id="WP_189959209.1">
    <property type="nucleotide sequence ID" value="NZ_BMVG01000058.1"/>
</dbReference>
<evidence type="ECO:0000256" key="3">
    <source>
        <dbReference type="ARBA" id="ARBA00023163"/>
    </source>
</evidence>
<keyword evidence="2" id="KW-0238">DNA-binding</keyword>
<dbReference type="PROSITE" id="PS01124">
    <property type="entry name" value="HTH_ARAC_FAMILY_2"/>
    <property type="match status" value="1"/>
</dbReference>
<organism evidence="5 6">
    <name type="scientific">Streptomyces alanosinicus</name>
    <dbReference type="NCBI Taxonomy" id="68171"/>
    <lineage>
        <taxon>Bacteria</taxon>
        <taxon>Bacillati</taxon>
        <taxon>Actinomycetota</taxon>
        <taxon>Actinomycetes</taxon>
        <taxon>Kitasatosporales</taxon>
        <taxon>Streptomycetaceae</taxon>
        <taxon>Streptomyces</taxon>
    </lineage>
</organism>